<evidence type="ECO:0000313" key="2">
    <source>
        <dbReference type="Proteomes" id="UP000541136"/>
    </source>
</evidence>
<protein>
    <submittedName>
        <fullName evidence="1">Uncharacterized protein</fullName>
    </submittedName>
</protein>
<dbReference type="RefSeq" id="WP_151024475.1">
    <property type="nucleotide sequence ID" value="NZ_JACHIB010000027.1"/>
</dbReference>
<gene>
    <name evidence="1" type="ORF">HNR28_003505</name>
</gene>
<reference evidence="1 2" key="1">
    <citation type="submission" date="2020-08" db="EMBL/GenBank/DDBJ databases">
        <title>Genomic Encyclopedia of Type Strains, Phase IV (KMG-IV): sequencing the most valuable type-strain genomes for metagenomic binning, comparative biology and taxonomic classification.</title>
        <authorList>
            <person name="Goeker M."/>
        </authorList>
    </citation>
    <scope>NUCLEOTIDE SEQUENCE [LARGE SCALE GENOMIC DNA]</scope>
    <source>
        <strain evidence="1 2">DSM 12141</strain>
    </source>
</reference>
<comment type="caution">
    <text evidence="1">The sequence shown here is derived from an EMBL/GenBank/DDBJ whole genome shotgun (WGS) entry which is preliminary data.</text>
</comment>
<evidence type="ECO:0000313" key="1">
    <source>
        <dbReference type="EMBL" id="MBB6085445.1"/>
    </source>
</evidence>
<dbReference type="AlphaFoldDB" id="A0A7W9WQZ3"/>
<proteinExistence type="predicted"/>
<dbReference type="Proteomes" id="UP000541136">
    <property type="component" value="Unassembled WGS sequence"/>
</dbReference>
<dbReference type="EMBL" id="JACHIB010000027">
    <property type="protein sequence ID" value="MBB6085445.1"/>
    <property type="molecule type" value="Genomic_DNA"/>
</dbReference>
<sequence length="99" mass="10326">MDATNMALAENLLAPIYHDDQQPGDGVDMAAAGATPVRAAVVRSPASTSPAKSHIVIAHRVALPRLPLHCAHVVLNPSAAIDTQTSGINLTTLKRRVST</sequence>
<organism evidence="1 2">
    <name type="scientific">Castellaniella defragrans</name>
    <name type="common">Alcaligenes defragrans</name>
    <dbReference type="NCBI Taxonomy" id="75697"/>
    <lineage>
        <taxon>Bacteria</taxon>
        <taxon>Pseudomonadati</taxon>
        <taxon>Pseudomonadota</taxon>
        <taxon>Betaproteobacteria</taxon>
        <taxon>Burkholderiales</taxon>
        <taxon>Alcaligenaceae</taxon>
        <taxon>Castellaniella</taxon>
    </lineage>
</organism>
<accession>A0A7W9WQZ3</accession>
<name>A0A7W9WQZ3_CASDE</name>